<evidence type="ECO:0000256" key="3">
    <source>
        <dbReference type="ARBA" id="ARBA00022801"/>
    </source>
</evidence>
<keyword evidence="2" id="KW-0479">Metal-binding</keyword>
<protein>
    <recommendedName>
        <fullName evidence="5">Succinylglutamate desuccinylase/Aspartoacylase catalytic domain-containing protein</fullName>
    </recommendedName>
</protein>
<dbReference type="Pfam" id="PF24827">
    <property type="entry name" value="AstE_AspA_cat"/>
    <property type="match status" value="1"/>
</dbReference>
<keyword evidence="3" id="KW-0378">Hydrolase</keyword>
<dbReference type="GO" id="GO:0046872">
    <property type="term" value="F:metal ion binding"/>
    <property type="evidence" value="ECO:0007669"/>
    <property type="project" value="UniProtKB-KW"/>
</dbReference>
<dbReference type="PANTHER" id="PTHR37326">
    <property type="entry name" value="BLL3975 PROTEIN"/>
    <property type="match status" value="1"/>
</dbReference>
<reference evidence="6" key="1">
    <citation type="submission" date="2018-05" db="EMBL/GenBank/DDBJ databases">
        <authorList>
            <person name="Lanie J.A."/>
            <person name="Ng W.-L."/>
            <person name="Kazmierczak K.M."/>
            <person name="Andrzejewski T.M."/>
            <person name="Davidsen T.M."/>
            <person name="Wayne K.J."/>
            <person name="Tettelin H."/>
            <person name="Glass J.I."/>
            <person name="Rusch D."/>
            <person name="Podicherti R."/>
            <person name="Tsui H.-C.T."/>
            <person name="Winkler M.E."/>
        </authorList>
    </citation>
    <scope>NUCLEOTIDE SEQUENCE</scope>
</reference>
<dbReference type="CDD" id="cd06231">
    <property type="entry name" value="M14_REP34-like"/>
    <property type="match status" value="1"/>
</dbReference>
<evidence type="ECO:0000259" key="5">
    <source>
        <dbReference type="Pfam" id="PF24827"/>
    </source>
</evidence>
<dbReference type="EMBL" id="UINC01069319">
    <property type="protein sequence ID" value="SVC02597.1"/>
    <property type="molecule type" value="Genomic_DNA"/>
</dbReference>
<dbReference type="GO" id="GO:0016788">
    <property type="term" value="F:hydrolase activity, acting on ester bonds"/>
    <property type="evidence" value="ECO:0007669"/>
    <property type="project" value="InterPro"/>
</dbReference>
<dbReference type="SUPFAM" id="SSF53187">
    <property type="entry name" value="Zn-dependent exopeptidases"/>
    <property type="match status" value="1"/>
</dbReference>
<feature type="domain" description="Succinylglutamate desuccinylase/Aspartoacylase catalytic" evidence="5">
    <location>
        <begin position="51"/>
        <end position="162"/>
    </location>
</feature>
<accession>A0A382ITU0</accession>
<name>A0A382ITU0_9ZZZZ</name>
<evidence type="ECO:0000256" key="1">
    <source>
        <dbReference type="ARBA" id="ARBA00001947"/>
    </source>
</evidence>
<sequence length="254" mass="29094">MNSKKNDIEIIYSRLRKHLPGKNGFATNLLMETPEKKYSLVKFILGEGNRRKAMISAGIHGDEPSGVEVICSFLQNNRFENFADVWELTFLPCLNPYGFETGSRENHEGKDLNRLFKHDSPPQEVKFAKSIFVSSYDLTIELHEDFMTPGYYLYQMGTHPEDDLLGKKILQTVTNIMPINLNDEIDGCSAQGGIIVQENDFKSMDWWPMAFYSLSKGTRRCLTLETATRFSMDVRVEAHLVAIDTALNYFSRKK</sequence>
<comment type="cofactor">
    <cofactor evidence="1">
        <name>Zn(2+)</name>
        <dbReference type="ChEBI" id="CHEBI:29105"/>
    </cofactor>
</comment>
<evidence type="ECO:0000256" key="4">
    <source>
        <dbReference type="ARBA" id="ARBA00022833"/>
    </source>
</evidence>
<keyword evidence="4" id="KW-0862">Zinc</keyword>
<dbReference type="InterPro" id="IPR055438">
    <property type="entry name" value="AstE_AspA_cat"/>
</dbReference>
<dbReference type="Gene3D" id="3.40.630.10">
    <property type="entry name" value="Zn peptidases"/>
    <property type="match status" value="1"/>
</dbReference>
<evidence type="ECO:0000256" key="2">
    <source>
        <dbReference type="ARBA" id="ARBA00022723"/>
    </source>
</evidence>
<dbReference type="AlphaFoldDB" id="A0A382ITU0"/>
<evidence type="ECO:0000313" key="6">
    <source>
        <dbReference type="EMBL" id="SVC02597.1"/>
    </source>
</evidence>
<dbReference type="InterPro" id="IPR053138">
    <property type="entry name" value="N-alpha-Ac-DABA_deacetylase"/>
</dbReference>
<dbReference type="PANTHER" id="PTHR37326:SF1">
    <property type="entry name" value="BLL3975 PROTEIN"/>
    <property type="match status" value="1"/>
</dbReference>
<proteinExistence type="predicted"/>
<organism evidence="6">
    <name type="scientific">marine metagenome</name>
    <dbReference type="NCBI Taxonomy" id="408172"/>
    <lineage>
        <taxon>unclassified sequences</taxon>
        <taxon>metagenomes</taxon>
        <taxon>ecological metagenomes</taxon>
    </lineage>
</organism>
<gene>
    <name evidence="6" type="ORF">METZ01_LOCUS255451</name>
</gene>